<name>V2W4P9_9GAMM</name>
<feature type="transmembrane region" description="Helical" evidence="1">
    <location>
        <begin position="27"/>
        <end position="49"/>
    </location>
</feature>
<evidence type="ECO:0000313" key="3">
    <source>
        <dbReference type="Proteomes" id="UP000017404"/>
    </source>
</evidence>
<sequence>MRFYWANILYLSIVFLIRRLHDCNRSAWLGLLIIIPVINLFFMIYLLCAKGTEGPNNFGPVRETRGWEKVLGSIYAVLFPLGLILNILMSLASMSAPH</sequence>
<dbReference type="Proteomes" id="UP000017404">
    <property type="component" value="Unassembled WGS sequence"/>
</dbReference>
<keyword evidence="1" id="KW-1133">Transmembrane helix</keyword>
<dbReference type="OrthoDB" id="9812349at2"/>
<comment type="caution">
    <text evidence="2">The sequence shown here is derived from an EMBL/GenBank/DDBJ whole genome shotgun (WGS) entry which is preliminary data.</text>
</comment>
<protein>
    <recommendedName>
        <fullName evidence="4">DUF805 domain-containing protein</fullName>
    </recommendedName>
</protein>
<reference evidence="2 3" key="1">
    <citation type="submission" date="2013-10" db="EMBL/GenBank/DDBJ databases">
        <title>The Genome Sequence of Acinetobacter tjernbergiae CIP107465.</title>
        <authorList>
            <consortium name="The Broad Institute Genomics Platform"/>
            <consortium name="The Broad Institute Genome Sequencing Center for Infectious Disease"/>
            <person name="Cerqueira G."/>
            <person name="Feldgarden M."/>
            <person name="Courvalin P."/>
            <person name="Grillot-Courvalin C."/>
            <person name="Clermont D."/>
            <person name="Rocha E."/>
            <person name="Yoon E.-J."/>
            <person name="Nemec A."/>
            <person name="Young S.K."/>
            <person name="Zeng Q."/>
            <person name="Gargeya S."/>
            <person name="Fitzgerald M."/>
            <person name="Abouelleil A."/>
            <person name="Alvarado L."/>
            <person name="Berlin A.M."/>
            <person name="Chapman S.B."/>
            <person name="Gainer-Dewar J."/>
            <person name="Goldberg J."/>
            <person name="Gnerre S."/>
            <person name="Griggs A."/>
            <person name="Gujja S."/>
            <person name="Hansen M."/>
            <person name="Howarth C."/>
            <person name="Imamovic A."/>
            <person name="Ireland A."/>
            <person name="Larimer J."/>
            <person name="McCowan C."/>
            <person name="Murphy C."/>
            <person name="Pearson M."/>
            <person name="Poon T.W."/>
            <person name="Priest M."/>
            <person name="Roberts A."/>
            <person name="Saif S."/>
            <person name="Shea T."/>
            <person name="Sykes S."/>
            <person name="Wortman J."/>
            <person name="Nusbaum C."/>
            <person name="Birren B."/>
        </authorList>
    </citation>
    <scope>NUCLEOTIDE SEQUENCE [LARGE SCALE GENOMIC DNA]</scope>
    <source>
        <strain evidence="2 3">CIP 107465</strain>
    </source>
</reference>
<dbReference type="GO" id="GO:0005886">
    <property type="term" value="C:plasma membrane"/>
    <property type="evidence" value="ECO:0007669"/>
    <property type="project" value="TreeGrafter"/>
</dbReference>
<proteinExistence type="predicted"/>
<keyword evidence="3" id="KW-1185">Reference proteome</keyword>
<feature type="transmembrane region" description="Helical" evidence="1">
    <location>
        <begin position="5"/>
        <end position="21"/>
    </location>
</feature>
<dbReference type="eggNOG" id="COG3152">
    <property type="taxonomic scope" value="Bacteria"/>
</dbReference>
<evidence type="ECO:0000256" key="1">
    <source>
        <dbReference type="SAM" id="Phobius"/>
    </source>
</evidence>
<gene>
    <name evidence="2" type="ORF">F990_02275</name>
</gene>
<keyword evidence="1" id="KW-0812">Transmembrane</keyword>
<evidence type="ECO:0000313" key="2">
    <source>
        <dbReference type="EMBL" id="ESK54969.1"/>
    </source>
</evidence>
<dbReference type="EMBL" id="AYEV01000023">
    <property type="protein sequence ID" value="ESK54969.1"/>
    <property type="molecule type" value="Genomic_DNA"/>
</dbReference>
<dbReference type="RefSeq" id="WP_023274699.1">
    <property type="nucleotide sequence ID" value="NZ_AYEV01000023.1"/>
</dbReference>
<keyword evidence="1" id="KW-0472">Membrane</keyword>
<accession>V2W4P9</accession>
<evidence type="ECO:0008006" key="4">
    <source>
        <dbReference type="Google" id="ProtNLM"/>
    </source>
</evidence>
<dbReference type="PANTHER" id="PTHR34980">
    <property type="entry name" value="INNER MEMBRANE PROTEIN-RELATED-RELATED"/>
    <property type="match status" value="1"/>
</dbReference>
<dbReference type="STRING" id="202955.GCA_000759995_01339"/>
<dbReference type="PATRIC" id="fig|1120928.5.peg.2302"/>
<feature type="transmembrane region" description="Helical" evidence="1">
    <location>
        <begin position="70"/>
        <end position="92"/>
    </location>
</feature>
<organism evidence="2 3">
    <name type="scientific">Acinetobacter tjernbergiae DSM 14971 = CIP 107465</name>
    <dbReference type="NCBI Taxonomy" id="1120928"/>
    <lineage>
        <taxon>Bacteria</taxon>
        <taxon>Pseudomonadati</taxon>
        <taxon>Pseudomonadota</taxon>
        <taxon>Gammaproteobacteria</taxon>
        <taxon>Moraxellales</taxon>
        <taxon>Moraxellaceae</taxon>
        <taxon>Acinetobacter</taxon>
    </lineage>
</organism>
<dbReference type="AlphaFoldDB" id="V2W4P9"/>
<dbReference type="InterPro" id="IPR008523">
    <property type="entry name" value="DUF805"/>
</dbReference>
<dbReference type="Pfam" id="PF05656">
    <property type="entry name" value="DUF805"/>
    <property type="match status" value="1"/>
</dbReference>